<dbReference type="OrthoDB" id="1704979at2"/>
<name>A0A4R0NP11_9SPHI</name>
<dbReference type="InterPro" id="IPR013651">
    <property type="entry name" value="ATP-grasp_RimK-type"/>
</dbReference>
<keyword evidence="3" id="KW-1185">Reference proteome</keyword>
<evidence type="ECO:0000259" key="1">
    <source>
        <dbReference type="Pfam" id="PF08443"/>
    </source>
</evidence>
<dbReference type="RefSeq" id="WP_131592561.1">
    <property type="nucleotide sequence ID" value="NZ_SJSL01000001.1"/>
</dbReference>
<dbReference type="EMBL" id="SJSL01000001">
    <property type="protein sequence ID" value="TCD02700.1"/>
    <property type="molecule type" value="Genomic_DNA"/>
</dbReference>
<comment type="caution">
    <text evidence="2">The sequence shown here is derived from an EMBL/GenBank/DDBJ whole genome shotgun (WGS) entry which is preliminary data.</text>
</comment>
<protein>
    <recommendedName>
        <fullName evidence="1">ATP-grasp fold RimK-type domain-containing protein</fullName>
    </recommendedName>
</protein>
<accession>A0A4R0NP11</accession>
<dbReference type="InterPro" id="IPR013815">
    <property type="entry name" value="ATP_grasp_subdomain_1"/>
</dbReference>
<gene>
    <name evidence="2" type="ORF">EZ437_01550</name>
</gene>
<dbReference type="Pfam" id="PF08443">
    <property type="entry name" value="RimK"/>
    <property type="match status" value="1"/>
</dbReference>
<dbReference type="Gene3D" id="3.30.470.20">
    <property type="entry name" value="ATP-grasp fold, B domain"/>
    <property type="match status" value="1"/>
</dbReference>
<dbReference type="AlphaFoldDB" id="A0A4R0NP11"/>
<evidence type="ECO:0000313" key="3">
    <source>
        <dbReference type="Proteomes" id="UP000293347"/>
    </source>
</evidence>
<feature type="domain" description="ATP-grasp fold RimK-type" evidence="1">
    <location>
        <begin position="211"/>
        <end position="298"/>
    </location>
</feature>
<reference evidence="2 3" key="1">
    <citation type="submission" date="2019-02" db="EMBL/GenBank/DDBJ databases">
        <title>Pedobacter sp. RP-1-14 sp. nov., isolated from Arctic soil.</title>
        <authorList>
            <person name="Dahal R.H."/>
        </authorList>
    </citation>
    <scope>NUCLEOTIDE SEQUENCE [LARGE SCALE GENOMIC DNA]</scope>
    <source>
        <strain evidence="2 3">RP-1-14</strain>
    </source>
</reference>
<proteinExistence type="predicted"/>
<evidence type="ECO:0000313" key="2">
    <source>
        <dbReference type="EMBL" id="TCD02700.1"/>
    </source>
</evidence>
<dbReference type="SUPFAM" id="SSF56059">
    <property type="entry name" value="Glutathione synthetase ATP-binding domain-like"/>
    <property type="match status" value="1"/>
</dbReference>
<sequence>MKIAIHHNNWPSSFSTYWIQYCVENGIDYKIVDCFSTDIVSDLHDCNALMWHHSHDTFMDAIAAKKILFAIEHSGKIVFPSFNTDWHFDDKVAQKYLLEAVNASVVPSSIFYDKKKALEWANTTTFPKVFKLKGGSGSKNVQLVGSKSKAETLINKAFGGGFSQFNRANHFNYYLLRYKKTKQVSHIVKAFGGLIVKSKYGKMQHNEKGYVYFQEFIENDGFDLRIIIVGDKGFGLKRLVRENDFRASGSGNIIYDVTQIDENCVKMAFEINKKIKSQSIAFDFVIDKVTNVPYIVEISYAYAADAYKACEGYWTDDLKFHPGSFNPQGWMVEDIIKQIKISG</sequence>
<dbReference type="GO" id="GO:0005524">
    <property type="term" value="F:ATP binding"/>
    <property type="evidence" value="ECO:0007669"/>
    <property type="project" value="InterPro"/>
</dbReference>
<dbReference type="Proteomes" id="UP000293347">
    <property type="component" value="Unassembled WGS sequence"/>
</dbReference>
<organism evidence="2 3">
    <name type="scientific">Pedobacter psychroterrae</name>
    <dbReference type="NCBI Taxonomy" id="2530453"/>
    <lineage>
        <taxon>Bacteria</taxon>
        <taxon>Pseudomonadati</taxon>
        <taxon>Bacteroidota</taxon>
        <taxon>Sphingobacteriia</taxon>
        <taxon>Sphingobacteriales</taxon>
        <taxon>Sphingobacteriaceae</taxon>
        <taxon>Pedobacter</taxon>
    </lineage>
</organism>
<dbReference type="Gene3D" id="3.30.1490.20">
    <property type="entry name" value="ATP-grasp fold, A domain"/>
    <property type="match status" value="1"/>
</dbReference>